<gene>
    <name evidence="8" type="ORF">J2X20_001534</name>
</gene>
<feature type="modified residue" description="4-aspartylphosphate" evidence="5">
    <location>
        <position position="53"/>
    </location>
</feature>
<comment type="caution">
    <text evidence="8">The sequence shown here is derived from an EMBL/GenBank/DDBJ whole genome shotgun (WGS) entry which is preliminary data.</text>
</comment>
<dbReference type="InterPro" id="IPR058245">
    <property type="entry name" value="NreC/VraR/RcsB-like_REC"/>
</dbReference>
<dbReference type="PANTHER" id="PTHR43214:SF41">
    <property type="entry name" value="NITRATE_NITRITE RESPONSE REGULATOR PROTEIN NARP"/>
    <property type="match status" value="1"/>
</dbReference>
<evidence type="ECO:0000313" key="8">
    <source>
        <dbReference type="EMBL" id="MDR7268905.1"/>
    </source>
</evidence>
<dbReference type="EMBL" id="JAVDXU010000001">
    <property type="protein sequence ID" value="MDR7268905.1"/>
    <property type="molecule type" value="Genomic_DNA"/>
</dbReference>
<dbReference type="PRINTS" id="PR00038">
    <property type="entry name" value="HTHLUXR"/>
</dbReference>
<dbReference type="Proteomes" id="UP001180453">
    <property type="component" value="Unassembled WGS sequence"/>
</dbReference>
<dbReference type="Gene3D" id="3.40.50.2300">
    <property type="match status" value="1"/>
</dbReference>
<evidence type="ECO:0000256" key="2">
    <source>
        <dbReference type="ARBA" id="ARBA00023015"/>
    </source>
</evidence>
<feature type="domain" description="Response regulatory" evidence="7">
    <location>
        <begin position="2"/>
        <end position="118"/>
    </location>
</feature>
<dbReference type="InterPro" id="IPR000792">
    <property type="entry name" value="Tscrpt_reg_LuxR_C"/>
</dbReference>
<dbReference type="PROSITE" id="PS50110">
    <property type="entry name" value="RESPONSE_REGULATORY"/>
    <property type="match status" value="1"/>
</dbReference>
<dbReference type="InterPro" id="IPR001789">
    <property type="entry name" value="Sig_transdc_resp-reg_receiver"/>
</dbReference>
<proteinExistence type="predicted"/>
<keyword evidence="9" id="KW-1185">Reference proteome</keyword>
<dbReference type="Pfam" id="PF00196">
    <property type="entry name" value="GerE"/>
    <property type="match status" value="1"/>
</dbReference>
<evidence type="ECO:0000259" key="6">
    <source>
        <dbReference type="PROSITE" id="PS50043"/>
    </source>
</evidence>
<dbReference type="SUPFAM" id="SSF52172">
    <property type="entry name" value="CheY-like"/>
    <property type="match status" value="1"/>
</dbReference>
<dbReference type="GO" id="GO:0003677">
    <property type="term" value="F:DNA binding"/>
    <property type="evidence" value="ECO:0007669"/>
    <property type="project" value="UniProtKB-KW"/>
</dbReference>
<feature type="domain" description="HTH luxR-type" evidence="6">
    <location>
        <begin position="142"/>
        <end position="207"/>
    </location>
</feature>
<dbReference type="CDD" id="cd17535">
    <property type="entry name" value="REC_NarL-like"/>
    <property type="match status" value="1"/>
</dbReference>
<dbReference type="InterPro" id="IPR011006">
    <property type="entry name" value="CheY-like_superfamily"/>
</dbReference>
<evidence type="ECO:0000259" key="7">
    <source>
        <dbReference type="PROSITE" id="PS50110"/>
    </source>
</evidence>
<dbReference type="SUPFAM" id="SSF46894">
    <property type="entry name" value="C-terminal effector domain of the bipartite response regulators"/>
    <property type="match status" value="1"/>
</dbReference>
<name>A0ABU1YJ80_ROSSA</name>
<dbReference type="SMART" id="SM00421">
    <property type="entry name" value="HTH_LUXR"/>
    <property type="match status" value="1"/>
</dbReference>
<keyword evidence="1 5" id="KW-0597">Phosphoprotein</keyword>
<dbReference type="Pfam" id="PF00072">
    <property type="entry name" value="Response_reg"/>
    <property type="match status" value="1"/>
</dbReference>
<dbReference type="InterPro" id="IPR039420">
    <property type="entry name" value="WalR-like"/>
</dbReference>
<keyword evidence="3 8" id="KW-0238">DNA-binding</keyword>
<protein>
    <submittedName>
        <fullName evidence="8">DNA-binding NarL/FixJ family response regulator</fullName>
    </submittedName>
</protein>
<evidence type="ECO:0000256" key="1">
    <source>
        <dbReference type="ARBA" id="ARBA00022553"/>
    </source>
</evidence>
<evidence type="ECO:0000313" key="9">
    <source>
        <dbReference type="Proteomes" id="UP001180453"/>
    </source>
</evidence>
<reference evidence="8 9" key="1">
    <citation type="submission" date="2023-07" db="EMBL/GenBank/DDBJ databases">
        <title>Sorghum-associated microbial communities from plants grown in Nebraska, USA.</title>
        <authorList>
            <person name="Schachtman D."/>
        </authorList>
    </citation>
    <scope>NUCLEOTIDE SEQUENCE [LARGE SCALE GENOMIC DNA]</scope>
    <source>
        <strain evidence="8 9">BE314</strain>
    </source>
</reference>
<evidence type="ECO:0000256" key="5">
    <source>
        <dbReference type="PROSITE-ProRule" id="PRU00169"/>
    </source>
</evidence>
<dbReference type="InterPro" id="IPR016032">
    <property type="entry name" value="Sig_transdc_resp-reg_C-effctor"/>
</dbReference>
<dbReference type="PROSITE" id="PS50043">
    <property type="entry name" value="HTH_LUXR_2"/>
    <property type="match status" value="1"/>
</dbReference>
<dbReference type="RefSeq" id="WP_310263098.1">
    <property type="nucleotide sequence ID" value="NZ_JAVDXU010000001.1"/>
</dbReference>
<keyword evidence="4" id="KW-0804">Transcription</keyword>
<dbReference type="CDD" id="cd06170">
    <property type="entry name" value="LuxR_C_like"/>
    <property type="match status" value="1"/>
</dbReference>
<keyword evidence="2" id="KW-0805">Transcription regulation</keyword>
<dbReference type="PANTHER" id="PTHR43214">
    <property type="entry name" value="TWO-COMPONENT RESPONSE REGULATOR"/>
    <property type="match status" value="1"/>
</dbReference>
<organism evidence="8 9">
    <name type="scientific">Roseateles saccharophilus</name>
    <name type="common">Pseudomonas saccharophila</name>
    <dbReference type="NCBI Taxonomy" id="304"/>
    <lineage>
        <taxon>Bacteria</taxon>
        <taxon>Pseudomonadati</taxon>
        <taxon>Pseudomonadota</taxon>
        <taxon>Betaproteobacteria</taxon>
        <taxon>Burkholderiales</taxon>
        <taxon>Sphaerotilaceae</taxon>
        <taxon>Roseateles</taxon>
    </lineage>
</organism>
<evidence type="ECO:0000256" key="4">
    <source>
        <dbReference type="ARBA" id="ARBA00023163"/>
    </source>
</evidence>
<dbReference type="SMART" id="SM00448">
    <property type="entry name" value="REC"/>
    <property type="match status" value="1"/>
</dbReference>
<evidence type="ECO:0000256" key="3">
    <source>
        <dbReference type="ARBA" id="ARBA00023125"/>
    </source>
</evidence>
<accession>A0ABU1YJ80</accession>
<sequence>MRLLIVDDHPLMRMGITQLVLQEWPDAQIDEAPTIAEALARIAAARPDLVTLDLSLPDARGTEGASRLLRVLPGVPLLVLSLNAEAAYAARLMQMGAAGYLPKDRAPEELRIALRRLSEGGRYVTAAMADHLLGLLSGKAPDALPHEQLSTQEHRVMLLIAAGQTPAQIAETMHLSVKTVGSYRARILEKAGWANNTELTKYCVQHGLTEL</sequence>